<evidence type="ECO:0000256" key="1">
    <source>
        <dbReference type="SAM" id="Phobius"/>
    </source>
</evidence>
<dbReference type="SUPFAM" id="SSF54523">
    <property type="entry name" value="Pili subunits"/>
    <property type="match status" value="1"/>
</dbReference>
<dbReference type="Pfam" id="PF16732">
    <property type="entry name" value="ComP_DUS"/>
    <property type="match status" value="1"/>
</dbReference>
<dbReference type="Proteomes" id="UP000619761">
    <property type="component" value="Unassembled WGS sequence"/>
</dbReference>
<evidence type="ECO:0000313" key="2">
    <source>
        <dbReference type="EMBL" id="GGY80644.1"/>
    </source>
</evidence>
<sequence>MIKMKTPRGFTLVELMAVIAIVAVLGAVAYPSYLQSVRKSNRAEAKSELSDAIQRFQRCYTVFGTFKPASGCPIYEDLKNGGAYVSHGKGFYQIKLDTVTAISDTTVKLVATAIKAPQTSDTASCRTLTLNQVGLKTPTDCW</sequence>
<keyword evidence="3" id="KW-1185">Reference proteome</keyword>
<gene>
    <name evidence="2" type="primary">pilE3</name>
    <name evidence="2" type="ORF">GCM10011613_27110</name>
</gene>
<protein>
    <submittedName>
        <fullName evidence="2">Type IV pilin</fullName>
    </submittedName>
</protein>
<keyword evidence="1" id="KW-0812">Transmembrane</keyword>
<dbReference type="EMBL" id="BMYZ01000002">
    <property type="protein sequence ID" value="GGY80644.1"/>
    <property type="molecule type" value="Genomic_DNA"/>
</dbReference>
<dbReference type="InterPro" id="IPR045584">
    <property type="entry name" value="Pilin-like"/>
</dbReference>
<dbReference type="Pfam" id="PF07963">
    <property type="entry name" value="N_methyl"/>
    <property type="match status" value="1"/>
</dbReference>
<dbReference type="Gene3D" id="3.30.700.10">
    <property type="entry name" value="Glycoprotein, Type 4 Pilin"/>
    <property type="match status" value="1"/>
</dbReference>
<name>A0ABQ3B6J7_9GAMM</name>
<evidence type="ECO:0000313" key="3">
    <source>
        <dbReference type="Proteomes" id="UP000619761"/>
    </source>
</evidence>
<proteinExistence type="predicted"/>
<dbReference type="RefSeq" id="WP_308429301.1">
    <property type="nucleotide sequence ID" value="NZ_BMYZ01000002.1"/>
</dbReference>
<accession>A0ABQ3B6J7</accession>
<keyword evidence="1" id="KW-1133">Transmembrane helix</keyword>
<comment type="caution">
    <text evidence="2">The sequence shown here is derived from an EMBL/GenBank/DDBJ whole genome shotgun (WGS) entry which is preliminary data.</text>
</comment>
<dbReference type="InterPro" id="IPR031982">
    <property type="entry name" value="PilE-like"/>
</dbReference>
<keyword evidence="1" id="KW-0472">Membrane</keyword>
<dbReference type="InterPro" id="IPR012902">
    <property type="entry name" value="N_methyl_site"/>
</dbReference>
<dbReference type="PROSITE" id="PS00409">
    <property type="entry name" value="PROKAR_NTER_METHYL"/>
    <property type="match status" value="1"/>
</dbReference>
<organism evidence="2 3">
    <name type="scientific">Cellvibrio zantedeschiae</name>
    <dbReference type="NCBI Taxonomy" id="1237077"/>
    <lineage>
        <taxon>Bacteria</taxon>
        <taxon>Pseudomonadati</taxon>
        <taxon>Pseudomonadota</taxon>
        <taxon>Gammaproteobacteria</taxon>
        <taxon>Cellvibrionales</taxon>
        <taxon>Cellvibrionaceae</taxon>
        <taxon>Cellvibrio</taxon>
    </lineage>
</organism>
<dbReference type="NCBIfam" id="TIGR02532">
    <property type="entry name" value="IV_pilin_GFxxxE"/>
    <property type="match status" value="1"/>
</dbReference>
<reference evidence="3" key="1">
    <citation type="journal article" date="2019" name="Int. J. Syst. Evol. Microbiol.">
        <title>The Global Catalogue of Microorganisms (GCM) 10K type strain sequencing project: providing services to taxonomists for standard genome sequencing and annotation.</title>
        <authorList>
            <consortium name="The Broad Institute Genomics Platform"/>
            <consortium name="The Broad Institute Genome Sequencing Center for Infectious Disease"/>
            <person name="Wu L."/>
            <person name="Ma J."/>
        </authorList>
    </citation>
    <scope>NUCLEOTIDE SEQUENCE [LARGE SCALE GENOMIC DNA]</scope>
    <source>
        <strain evidence="3">KCTC 32239</strain>
    </source>
</reference>
<feature type="transmembrane region" description="Helical" evidence="1">
    <location>
        <begin position="12"/>
        <end position="33"/>
    </location>
</feature>